<dbReference type="RefSeq" id="YP_010110753.1">
    <property type="nucleotide sequence ID" value="NC_055874.1"/>
</dbReference>
<organism evidence="1 2">
    <name type="scientific">uncultured phage cr3_1</name>
    <dbReference type="NCBI Taxonomy" id="2772065"/>
    <lineage>
        <taxon>Viruses</taxon>
        <taxon>Duplodnaviria</taxon>
        <taxon>Heunggongvirae</taxon>
        <taxon>Uroviricota</taxon>
        <taxon>Caudoviricetes</taxon>
        <taxon>Crassvirales</taxon>
        <taxon>Intestiviridae</taxon>
        <taxon>Crudevirinae</taxon>
        <taxon>Diorhovirus</taxon>
        <taxon>Diorhovirus intestinalis</taxon>
    </lineage>
</organism>
<proteinExistence type="predicted"/>
<reference evidence="1 2" key="1">
    <citation type="submission" date="2020-07" db="EMBL/GenBank/DDBJ databases">
        <title>Taxonomic proposal: Crassvirales, a new order of highly abundant and diverse bacterial viruses.</title>
        <authorList>
            <person name="Shkoporov A.N."/>
            <person name="Stockdale S.R."/>
            <person name="Guerin E."/>
            <person name="Ross R.P."/>
            <person name="Hill C."/>
        </authorList>
    </citation>
    <scope>NUCLEOTIDE SEQUENCE [LARGE SCALE GENOMIC DNA]</scope>
</reference>
<accession>A0A7M1RW05</accession>
<evidence type="ECO:0000313" key="2">
    <source>
        <dbReference type="Proteomes" id="UP000594037"/>
    </source>
</evidence>
<dbReference type="GeneID" id="65129073"/>
<dbReference type="Proteomes" id="UP000594037">
    <property type="component" value="Segment"/>
</dbReference>
<dbReference type="EMBL" id="MT774381">
    <property type="protein sequence ID" value="QOR58595.1"/>
    <property type="molecule type" value="Genomic_DNA"/>
</dbReference>
<dbReference type="KEGG" id="vg:65129073"/>
<sequence>MIIDYNGETYEFPDHNLNHLDYRDLNRKLQSEITSSILTTLLKDMDCTREYSCGRPMMTDYPMYARHVQAYLYIISSIKDDSDDEVVNINLRANKEKWISKLIERHKENLLFEQNNPYTPPAPKKKQVKRGKIVKYKTHDLITGEDAYLLENTKTKKHVIRKNPDALDKIKKSKVEVPLNMMTFNFSKK</sequence>
<name>A0A7M1RW05_9CAUD</name>
<protein>
    <submittedName>
        <fullName evidence="1">Uncharacterized protein</fullName>
    </submittedName>
</protein>
<evidence type="ECO:0000313" key="1">
    <source>
        <dbReference type="EMBL" id="QOR58595.1"/>
    </source>
</evidence>
<keyword evidence="2" id="KW-1185">Reference proteome</keyword>